<protein>
    <submittedName>
        <fullName evidence="1">Uncharacterized protein</fullName>
    </submittedName>
</protein>
<proteinExistence type="predicted"/>
<dbReference type="EMBL" id="JAENHP010000001">
    <property type="protein sequence ID" value="MBM2614065.1"/>
    <property type="molecule type" value="Genomic_DNA"/>
</dbReference>
<name>A0ABS2A2K6_9ACTN</name>
<reference evidence="1 2" key="1">
    <citation type="submission" date="2021-01" db="EMBL/GenBank/DDBJ databases">
        <title>Actinoplanes sp. nov. LDG1-06 isolated from lichen.</title>
        <authorList>
            <person name="Saeng-In P."/>
            <person name="Phongsopitanun W."/>
            <person name="Kanchanasin P."/>
            <person name="Yuki M."/>
            <person name="Kudo T."/>
            <person name="Ohkuma M."/>
            <person name="Tanasupawat S."/>
        </authorList>
    </citation>
    <scope>NUCLEOTIDE SEQUENCE [LARGE SCALE GENOMIC DNA]</scope>
    <source>
        <strain evidence="1 2">LDG1-06</strain>
    </source>
</reference>
<organism evidence="1 2">
    <name type="scientific">Paractinoplanes ovalisporus</name>
    <dbReference type="NCBI Taxonomy" id="2810368"/>
    <lineage>
        <taxon>Bacteria</taxon>
        <taxon>Bacillati</taxon>
        <taxon>Actinomycetota</taxon>
        <taxon>Actinomycetes</taxon>
        <taxon>Micromonosporales</taxon>
        <taxon>Micromonosporaceae</taxon>
        <taxon>Paractinoplanes</taxon>
    </lineage>
</organism>
<gene>
    <name evidence="1" type="ORF">JIG36_00660</name>
</gene>
<dbReference type="Proteomes" id="UP000632138">
    <property type="component" value="Unassembled WGS sequence"/>
</dbReference>
<dbReference type="RefSeq" id="WP_203373988.1">
    <property type="nucleotide sequence ID" value="NZ_JAENHP010000001.1"/>
</dbReference>
<comment type="caution">
    <text evidence="1">The sequence shown here is derived from an EMBL/GenBank/DDBJ whole genome shotgun (WGS) entry which is preliminary data.</text>
</comment>
<keyword evidence="2" id="KW-1185">Reference proteome</keyword>
<accession>A0ABS2A2K6</accession>
<evidence type="ECO:0000313" key="2">
    <source>
        <dbReference type="Proteomes" id="UP000632138"/>
    </source>
</evidence>
<sequence length="150" mass="15792">MTLWHNRFEGAGGPGRGKLSGKCVGYSKASRPDTVANLVDSTVSTRALFGNYKHRPPFPALRPFTPSPGAELDPAVHGADHLTTCSVCDGPFTDGLHQVWLTRGVGTDALPLLVNACSQACVEALPPGRQNYVATPHHGGPEVVQPATGR</sequence>
<evidence type="ECO:0000313" key="1">
    <source>
        <dbReference type="EMBL" id="MBM2614065.1"/>
    </source>
</evidence>